<evidence type="ECO:0000259" key="2">
    <source>
        <dbReference type="Pfam" id="PF07833"/>
    </source>
</evidence>
<dbReference type="AlphaFoldDB" id="A0A3S1BFK7"/>
<evidence type="ECO:0000256" key="1">
    <source>
        <dbReference type="SAM" id="SignalP"/>
    </source>
</evidence>
<reference evidence="3 4" key="1">
    <citation type="submission" date="2018-12" db="EMBL/GenBank/DDBJ databases">
        <authorList>
            <person name="Sun L."/>
            <person name="Chen Z."/>
        </authorList>
    </citation>
    <scope>NUCLEOTIDE SEQUENCE [LARGE SCALE GENOMIC DNA]</scope>
    <source>
        <strain evidence="3 4">DSM 15890</strain>
    </source>
</reference>
<dbReference type="RefSeq" id="WP_127194765.1">
    <property type="nucleotide sequence ID" value="NZ_RZNY01000036.1"/>
</dbReference>
<dbReference type="InterPro" id="IPR012854">
    <property type="entry name" value="Cu_amine_oxidase-like_N"/>
</dbReference>
<feature type="chain" id="PRO_5018662921" evidence="1">
    <location>
        <begin position="24"/>
        <end position="284"/>
    </location>
</feature>
<name>A0A3S1BFK7_9BACL</name>
<protein>
    <submittedName>
        <fullName evidence="3">Copper amine oxidase N-terminal domain-containing protein</fullName>
    </submittedName>
</protein>
<dbReference type="Pfam" id="PF07833">
    <property type="entry name" value="Cu_amine_oxidN1"/>
    <property type="match status" value="1"/>
</dbReference>
<evidence type="ECO:0000313" key="3">
    <source>
        <dbReference type="EMBL" id="RUT40469.1"/>
    </source>
</evidence>
<sequence>MKKVLLGTFLAFCLLILSSTTYAAGAGIQLKVDGVAITSEVKPESKNNRIMVPLRVVSENLGASVKWSNSEVILTKGDLKVTLKLNSAVAEKNGEKIQLDVKPYLKNNRLFVPLRFVTEALDCNVNYSNDVVTVETEPLVIDGVQVQALQQEFHMTMGGIISQFSGNAYNEAIYNIFMKNKGEKVEAPANYSWTPTIDTLGSYYKNAQYDFLDQKGDSLVRFDIYSLIGSFPSELLSGYPEILVHDALKDEWYLFSDTALKSINKLMDTAVNNGFQTVISNTIV</sequence>
<dbReference type="Gene3D" id="3.30.457.10">
    <property type="entry name" value="Copper amine oxidase-like, N-terminal domain"/>
    <property type="match status" value="1"/>
</dbReference>
<feature type="signal peptide" evidence="1">
    <location>
        <begin position="1"/>
        <end position="23"/>
    </location>
</feature>
<dbReference type="InterPro" id="IPR036582">
    <property type="entry name" value="Mao_N_sf"/>
</dbReference>
<dbReference type="OrthoDB" id="9778320at2"/>
<dbReference type="Proteomes" id="UP000279446">
    <property type="component" value="Unassembled WGS sequence"/>
</dbReference>
<organism evidence="3 4">
    <name type="scientific">Paenibacillus anaericanus</name>
    <dbReference type="NCBI Taxonomy" id="170367"/>
    <lineage>
        <taxon>Bacteria</taxon>
        <taxon>Bacillati</taxon>
        <taxon>Bacillota</taxon>
        <taxon>Bacilli</taxon>
        <taxon>Bacillales</taxon>
        <taxon>Paenibacillaceae</taxon>
        <taxon>Paenibacillus</taxon>
    </lineage>
</organism>
<gene>
    <name evidence="3" type="ORF">EJP82_24905</name>
</gene>
<evidence type="ECO:0000313" key="4">
    <source>
        <dbReference type="Proteomes" id="UP000279446"/>
    </source>
</evidence>
<keyword evidence="1" id="KW-0732">Signal</keyword>
<accession>A0A3S1BFK7</accession>
<feature type="domain" description="Copper amine oxidase-like N-terminal" evidence="2">
    <location>
        <begin position="31"/>
        <end position="134"/>
    </location>
</feature>
<proteinExistence type="predicted"/>
<keyword evidence="4" id="KW-1185">Reference proteome</keyword>
<comment type="caution">
    <text evidence="3">The sequence shown here is derived from an EMBL/GenBank/DDBJ whole genome shotgun (WGS) entry which is preliminary data.</text>
</comment>
<dbReference type="SUPFAM" id="SSF55383">
    <property type="entry name" value="Copper amine oxidase, domain N"/>
    <property type="match status" value="2"/>
</dbReference>
<dbReference type="EMBL" id="RZNY01000036">
    <property type="protein sequence ID" value="RUT40469.1"/>
    <property type="molecule type" value="Genomic_DNA"/>
</dbReference>